<comment type="cofactor">
    <cofactor evidence="6 7">
        <name>Zn(2+)</name>
        <dbReference type="ChEBI" id="CHEBI:29105"/>
    </cofactor>
    <text evidence="6 7">Binds 1 zinc ion per subunit.</text>
</comment>
<evidence type="ECO:0000256" key="5">
    <source>
        <dbReference type="ARBA" id="ARBA00023049"/>
    </source>
</evidence>
<evidence type="ECO:0000256" key="4">
    <source>
        <dbReference type="ARBA" id="ARBA00022833"/>
    </source>
</evidence>
<dbReference type="GO" id="GO:0004222">
    <property type="term" value="F:metalloendopeptidase activity"/>
    <property type="evidence" value="ECO:0007669"/>
    <property type="project" value="UniProtKB-UniRule"/>
</dbReference>
<evidence type="ECO:0000313" key="10">
    <source>
        <dbReference type="Proteomes" id="UP000663891"/>
    </source>
</evidence>
<dbReference type="SUPFAM" id="SSF55486">
    <property type="entry name" value="Metalloproteases ('zincins'), catalytic domain"/>
    <property type="match status" value="1"/>
</dbReference>
<dbReference type="EMBL" id="CAJNON010000442">
    <property type="protein sequence ID" value="CAF1264996.1"/>
    <property type="molecule type" value="Genomic_DNA"/>
</dbReference>
<dbReference type="GO" id="GO:0008270">
    <property type="term" value="F:zinc ion binding"/>
    <property type="evidence" value="ECO:0007669"/>
    <property type="project" value="UniProtKB-UniRule"/>
</dbReference>
<accession>A0A815AZD9</accession>
<dbReference type="InterPro" id="IPR024079">
    <property type="entry name" value="MetalloPept_cat_dom_sf"/>
</dbReference>
<evidence type="ECO:0000256" key="2">
    <source>
        <dbReference type="ARBA" id="ARBA00022723"/>
    </source>
</evidence>
<evidence type="ECO:0000259" key="8">
    <source>
        <dbReference type="PROSITE" id="PS51864"/>
    </source>
</evidence>
<keyword evidence="4 6" id="KW-0862">Zinc</keyword>
<evidence type="ECO:0000256" key="3">
    <source>
        <dbReference type="ARBA" id="ARBA00022801"/>
    </source>
</evidence>
<feature type="binding site" evidence="6">
    <location>
        <position position="75"/>
    </location>
    <ligand>
        <name>Zn(2+)</name>
        <dbReference type="ChEBI" id="CHEBI:29105"/>
        <note>catalytic</note>
    </ligand>
</feature>
<keyword evidence="5 6" id="KW-0482">Metalloprotease</keyword>
<comment type="caution">
    <text evidence="6">Lacks conserved residue(s) required for the propagation of feature annotation.</text>
</comment>
<dbReference type="Gene3D" id="3.40.390.10">
    <property type="entry name" value="Collagenase (Catalytic Domain)"/>
    <property type="match status" value="1"/>
</dbReference>
<evidence type="ECO:0000256" key="6">
    <source>
        <dbReference type="PROSITE-ProRule" id="PRU01211"/>
    </source>
</evidence>
<evidence type="ECO:0000256" key="1">
    <source>
        <dbReference type="ARBA" id="ARBA00022670"/>
    </source>
</evidence>
<keyword evidence="3 6" id="KW-0378">Hydrolase</keyword>
<comment type="caution">
    <text evidence="9">The sequence shown here is derived from an EMBL/GenBank/DDBJ whole genome shotgun (WGS) entry which is preliminary data.</text>
</comment>
<dbReference type="InterPro" id="IPR006026">
    <property type="entry name" value="Peptidase_Metallo"/>
</dbReference>
<evidence type="ECO:0000256" key="7">
    <source>
        <dbReference type="RuleBase" id="RU361183"/>
    </source>
</evidence>
<feature type="active site" evidence="6">
    <location>
        <position position="66"/>
    </location>
</feature>
<feature type="binding site" evidence="6">
    <location>
        <position position="65"/>
    </location>
    <ligand>
        <name>Zn(2+)</name>
        <dbReference type="ChEBI" id="CHEBI:29105"/>
        <note>catalytic</note>
    </ligand>
</feature>
<name>A0A815AZD9_9BILA</name>
<protein>
    <recommendedName>
        <fullName evidence="7">Metalloendopeptidase</fullName>
        <ecNumber evidence="7">3.4.24.-</ecNumber>
    </recommendedName>
</protein>
<proteinExistence type="predicted"/>
<feature type="binding site" evidence="6">
    <location>
        <position position="69"/>
    </location>
    <ligand>
        <name>Zn(2+)</name>
        <dbReference type="ChEBI" id="CHEBI:29105"/>
        <note>catalytic</note>
    </ligand>
</feature>
<keyword evidence="1 6" id="KW-0645">Protease</keyword>
<dbReference type="PANTHER" id="PTHR10127">
    <property type="entry name" value="DISCOIDIN, CUB, EGF, LAMININ , AND ZINC METALLOPROTEASE DOMAIN CONTAINING"/>
    <property type="match status" value="1"/>
</dbReference>
<sequence length="122" mass="14256">MVSLDSNSASFCVRFQPKTNDNEYFISIKNGSQYSSYVGRVYRGGQSVTLQMKSYCVDREVTIMHEFMHALDFWHEQLRPDHDDYVTINFDNVQQGSEHNFNKYLSDVTDTLGLPYDYNSKK</sequence>
<dbReference type="OrthoDB" id="291007at2759"/>
<evidence type="ECO:0000313" key="9">
    <source>
        <dbReference type="EMBL" id="CAF1264996.1"/>
    </source>
</evidence>
<dbReference type="Pfam" id="PF01400">
    <property type="entry name" value="Astacin"/>
    <property type="match status" value="1"/>
</dbReference>
<dbReference type="PRINTS" id="PR00480">
    <property type="entry name" value="ASTACIN"/>
</dbReference>
<dbReference type="SMART" id="SM00235">
    <property type="entry name" value="ZnMc"/>
    <property type="match status" value="1"/>
</dbReference>
<dbReference type="GO" id="GO:0006508">
    <property type="term" value="P:proteolysis"/>
    <property type="evidence" value="ECO:0007669"/>
    <property type="project" value="UniProtKB-KW"/>
</dbReference>
<feature type="domain" description="Peptidase M12A" evidence="8">
    <location>
        <begin position="1"/>
        <end position="122"/>
    </location>
</feature>
<dbReference type="PROSITE" id="PS51864">
    <property type="entry name" value="ASTACIN"/>
    <property type="match status" value="1"/>
</dbReference>
<dbReference type="PANTHER" id="PTHR10127:SF780">
    <property type="entry name" value="METALLOENDOPEPTIDASE"/>
    <property type="match status" value="1"/>
</dbReference>
<dbReference type="EC" id="3.4.24.-" evidence="7"/>
<reference evidence="9" key="1">
    <citation type="submission" date="2021-02" db="EMBL/GenBank/DDBJ databases">
        <authorList>
            <person name="Nowell W R."/>
        </authorList>
    </citation>
    <scope>NUCLEOTIDE SEQUENCE</scope>
</reference>
<gene>
    <name evidence="9" type="ORF">VCS650_LOCUS29089</name>
</gene>
<keyword evidence="2 6" id="KW-0479">Metal-binding</keyword>
<dbReference type="InterPro" id="IPR001506">
    <property type="entry name" value="Peptidase_M12A"/>
</dbReference>
<organism evidence="9 10">
    <name type="scientific">Adineta steineri</name>
    <dbReference type="NCBI Taxonomy" id="433720"/>
    <lineage>
        <taxon>Eukaryota</taxon>
        <taxon>Metazoa</taxon>
        <taxon>Spiralia</taxon>
        <taxon>Gnathifera</taxon>
        <taxon>Rotifera</taxon>
        <taxon>Eurotatoria</taxon>
        <taxon>Bdelloidea</taxon>
        <taxon>Adinetida</taxon>
        <taxon>Adinetidae</taxon>
        <taxon>Adineta</taxon>
    </lineage>
</organism>
<dbReference type="Proteomes" id="UP000663891">
    <property type="component" value="Unassembled WGS sequence"/>
</dbReference>
<dbReference type="AlphaFoldDB" id="A0A815AZD9"/>